<dbReference type="PROSITE" id="PS51459">
    <property type="entry name" value="FIDO"/>
    <property type="match status" value="1"/>
</dbReference>
<dbReference type="Proteomes" id="UP000256405">
    <property type="component" value="Unassembled WGS sequence"/>
</dbReference>
<comment type="caution">
    <text evidence="4">The sequence shown here is derived from an EMBL/GenBank/DDBJ whole genome shotgun (WGS) entry which is preliminary data.</text>
</comment>
<dbReference type="Pfam" id="PF02661">
    <property type="entry name" value="Fic"/>
    <property type="match status" value="1"/>
</dbReference>
<dbReference type="InterPro" id="IPR036597">
    <property type="entry name" value="Fido-like_dom_sf"/>
</dbReference>
<dbReference type="InterPro" id="IPR025230">
    <property type="entry name" value="DUF4172"/>
</dbReference>
<evidence type="ECO:0000313" key="4">
    <source>
        <dbReference type="EMBL" id="REG86410.1"/>
    </source>
</evidence>
<dbReference type="RefSeq" id="WP_086541198.1">
    <property type="nucleotide sequence ID" value="NZ_MSSW01000019.1"/>
</dbReference>
<evidence type="ECO:0000313" key="5">
    <source>
        <dbReference type="Proteomes" id="UP000256405"/>
    </source>
</evidence>
<protein>
    <submittedName>
        <fullName evidence="4">Fic family protein</fullName>
    </submittedName>
</protein>
<feature type="binding site" evidence="2">
    <location>
        <begin position="212"/>
        <end position="219"/>
    </location>
    <ligand>
        <name>ATP</name>
        <dbReference type="ChEBI" id="CHEBI:30616"/>
    </ligand>
</feature>
<evidence type="ECO:0000256" key="2">
    <source>
        <dbReference type="PIRSR" id="PIRSR640198-2"/>
    </source>
</evidence>
<dbReference type="OrthoDB" id="9814400at2"/>
<dbReference type="InterPro" id="IPR040198">
    <property type="entry name" value="Fido_containing"/>
</dbReference>
<dbReference type="Pfam" id="PF13776">
    <property type="entry name" value="DUF4172"/>
    <property type="match status" value="1"/>
</dbReference>
<dbReference type="Gene3D" id="1.10.10.10">
    <property type="entry name" value="Winged helix-like DNA-binding domain superfamily/Winged helix DNA-binding domain"/>
    <property type="match status" value="1"/>
</dbReference>
<dbReference type="PANTHER" id="PTHR13504:SF33">
    <property type="entry name" value="FIC FAMILY PROTEIN"/>
    <property type="match status" value="1"/>
</dbReference>
<evidence type="ECO:0000256" key="1">
    <source>
        <dbReference type="PIRSR" id="PIRSR640198-1"/>
    </source>
</evidence>
<dbReference type="AlphaFoldDB" id="A0A3E0DSG4"/>
<dbReference type="SUPFAM" id="SSF140931">
    <property type="entry name" value="Fic-like"/>
    <property type="match status" value="1"/>
</dbReference>
<feature type="binding site" evidence="2">
    <location>
        <begin position="249"/>
        <end position="250"/>
    </location>
    <ligand>
        <name>ATP</name>
        <dbReference type="ChEBI" id="CHEBI:30616"/>
    </ligand>
</feature>
<dbReference type="InterPro" id="IPR036388">
    <property type="entry name" value="WH-like_DNA-bd_sf"/>
</dbReference>
<accession>A0A3E0DSG4</accession>
<dbReference type="PANTHER" id="PTHR13504">
    <property type="entry name" value="FIDO DOMAIN-CONTAINING PROTEIN DDB_G0283145"/>
    <property type="match status" value="1"/>
</dbReference>
<keyword evidence="5" id="KW-1185">Reference proteome</keyword>
<dbReference type="InterPro" id="IPR003812">
    <property type="entry name" value="Fido"/>
</dbReference>
<organism evidence="4 5">
    <name type="scientific">Algoriphagus antarcticus</name>
    <dbReference type="NCBI Taxonomy" id="238540"/>
    <lineage>
        <taxon>Bacteria</taxon>
        <taxon>Pseudomonadati</taxon>
        <taxon>Bacteroidota</taxon>
        <taxon>Cytophagia</taxon>
        <taxon>Cytophagales</taxon>
        <taxon>Cyclobacteriaceae</taxon>
        <taxon>Algoriphagus</taxon>
    </lineage>
</organism>
<keyword evidence="2" id="KW-0067">ATP-binding</keyword>
<dbReference type="Gene3D" id="1.10.3290.10">
    <property type="entry name" value="Fido-like domain"/>
    <property type="match status" value="1"/>
</dbReference>
<dbReference type="GO" id="GO:0005524">
    <property type="term" value="F:ATP binding"/>
    <property type="evidence" value="ECO:0007669"/>
    <property type="project" value="UniProtKB-KW"/>
</dbReference>
<feature type="domain" description="Fido" evidence="3">
    <location>
        <begin position="115"/>
        <end position="271"/>
    </location>
</feature>
<evidence type="ECO:0000259" key="3">
    <source>
        <dbReference type="PROSITE" id="PS51459"/>
    </source>
</evidence>
<gene>
    <name evidence="4" type="ORF">C8N25_112114</name>
</gene>
<name>A0A3E0DSG4_9BACT</name>
<proteinExistence type="predicted"/>
<dbReference type="EMBL" id="QUNF01000012">
    <property type="protein sequence ID" value="REG86410.1"/>
    <property type="molecule type" value="Genomic_DNA"/>
</dbReference>
<feature type="active site" evidence="1">
    <location>
        <position position="208"/>
    </location>
</feature>
<keyword evidence="2" id="KW-0547">Nucleotide-binding</keyword>
<reference evidence="4 5" key="1">
    <citation type="submission" date="2018-08" db="EMBL/GenBank/DDBJ databases">
        <title>Genomic Encyclopedia of Archaeal and Bacterial Type Strains, Phase II (KMG-II): from individual species to whole genera.</title>
        <authorList>
            <person name="Goeker M."/>
        </authorList>
    </citation>
    <scope>NUCLEOTIDE SEQUENCE [LARGE SCALE GENOMIC DNA]</scope>
    <source>
        <strain evidence="4 5">DSM 15986</strain>
    </source>
</reference>
<sequence length="370" mass="41712">MRYNWEYPDWPNFSYKAKSSDKRLAEFLLKSGQIKGMVIGLGDLDQTETTLEMMVVEAIKTSEIEGEFLSRLDVMSSIKKNLGIHENQPLLVKDQRAKGIAKLMIHVRSSYAEPLNEAMLFDWHKMLMEGNRYIEAGQWRTDSEPMQVVSGALSKEKVHYEAPPSKRVPQEMEAFIKWFNTTAPNAVNEISSLLVRSAITHLYFETIHPFEDGNGRIGRALAEKALHQGLGHTTLISLSTAIEKEKNAYYGALKVAQSSNEISNWLEYFTDTVLQAQVYATELIQFTLLKSKFFAKHQSILTDRQSKAINRMLAEEPTGFEGGMTAKKYIAITKASKATATRDLQVLNELGIFLPQGGGRSVSYKLEMGN</sequence>